<sequence length="133" mass="14728">MAALAAHSSNASSGLDSLEQSLLTARNFYDSALAQLDGYSRDQILDGSRVAFELNKLWEINLAAYQGLNTNATQSDNGDRIQKIVQKFEDAKAKFIDDSKTLDDDELKAKAREELIKMNDAVDDIWDTYGFSG</sequence>
<evidence type="ECO:0000313" key="1">
    <source>
        <dbReference type="EMBL" id="KAK3774793.1"/>
    </source>
</evidence>
<accession>A0AAE1DMF3</accession>
<dbReference type="EMBL" id="JAWDGP010003386">
    <property type="protein sequence ID" value="KAK3774793.1"/>
    <property type="molecule type" value="Genomic_DNA"/>
</dbReference>
<keyword evidence="2" id="KW-1185">Reference proteome</keyword>
<evidence type="ECO:0000313" key="2">
    <source>
        <dbReference type="Proteomes" id="UP001283361"/>
    </source>
</evidence>
<gene>
    <name evidence="1" type="ORF">RRG08_034885</name>
</gene>
<name>A0AAE1DMF3_9GAST</name>
<dbReference type="Proteomes" id="UP001283361">
    <property type="component" value="Unassembled WGS sequence"/>
</dbReference>
<proteinExistence type="predicted"/>
<dbReference type="AlphaFoldDB" id="A0AAE1DMF3"/>
<reference evidence="1" key="1">
    <citation type="journal article" date="2023" name="G3 (Bethesda)">
        <title>A reference genome for the long-term kleptoplast-retaining sea slug Elysia crispata morphotype clarki.</title>
        <authorList>
            <person name="Eastman K.E."/>
            <person name="Pendleton A.L."/>
            <person name="Shaikh M.A."/>
            <person name="Suttiyut T."/>
            <person name="Ogas R."/>
            <person name="Tomko P."/>
            <person name="Gavelis G."/>
            <person name="Widhalm J.R."/>
            <person name="Wisecaver J.H."/>
        </authorList>
    </citation>
    <scope>NUCLEOTIDE SEQUENCE</scope>
    <source>
        <strain evidence="1">ECLA1</strain>
    </source>
</reference>
<comment type="caution">
    <text evidence="1">The sequence shown here is derived from an EMBL/GenBank/DDBJ whole genome shotgun (WGS) entry which is preliminary data.</text>
</comment>
<protein>
    <submittedName>
        <fullName evidence="1">Uncharacterized protein</fullName>
    </submittedName>
</protein>
<organism evidence="1 2">
    <name type="scientific">Elysia crispata</name>
    <name type="common">lettuce slug</name>
    <dbReference type="NCBI Taxonomy" id="231223"/>
    <lineage>
        <taxon>Eukaryota</taxon>
        <taxon>Metazoa</taxon>
        <taxon>Spiralia</taxon>
        <taxon>Lophotrochozoa</taxon>
        <taxon>Mollusca</taxon>
        <taxon>Gastropoda</taxon>
        <taxon>Heterobranchia</taxon>
        <taxon>Euthyneura</taxon>
        <taxon>Panpulmonata</taxon>
        <taxon>Sacoglossa</taxon>
        <taxon>Placobranchoidea</taxon>
        <taxon>Plakobranchidae</taxon>
        <taxon>Elysia</taxon>
    </lineage>
</organism>